<organism evidence="1 2">
    <name type="scientific">Larimichthys crocea</name>
    <name type="common">Large yellow croaker</name>
    <name type="synonym">Pseudosciaena crocea</name>
    <dbReference type="NCBI Taxonomy" id="215358"/>
    <lineage>
        <taxon>Eukaryota</taxon>
        <taxon>Metazoa</taxon>
        <taxon>Chordata</taxon>
        <taxon>Craniata</taxon>
        <taxon>Vertebrata</taxon>
        <taxon>Euteleostomi</taxon>
        <taxon>Actinopterygii</taxon>
        <taxon>Neopterygii</taxon>
        <taxon>Teleostei</taxon>
        <taxon>Neoteleostei</taxon>
        <taxon>Acanthomorphata</taxon>
        <taxon>Eupercaria</taxon>
        <taxon>Sciaenidae</taxon>
        <taxon>Larimichthys</taxon>
    </lineage>
</organism>
<gene>
    <name evidence="1" type="ORF">D5F01_LYC02294</name>
</gene>
<dbReference type="AlphaFoldDB" id="A0A6G0J7X3"/>
<dbReference type="CDD" id="cd00303">
    <property type="entry name" value="retropepsin_like"/>
    <property type="match status" value="1"/>
</dbReference>
<dbReference type="GO" id="GO:0006508">
    <property type="term" value="P:proteolysis"/>
    <property type="evidence" value="ECO:0007669"/>
    <property type="project" value="InterPro"/>
</dbReference>
<reference evidence="1 2" key="1">
    <citation type="submission" date="2019-07" db="EMBL/GenBank/DDBJ databases">
        <title>Chromosome genome assembly for large yellow croaker.</title>
        <authorList>
            <person name="Xiao S."/>
        </authorList>
    </citation>
    <scope>NUCLEOTIDE SEQUENCE [LARGE SCALE GENOMIC DNA]</scope>
    <source>
        <strain evidence="1">JMULYC20181020</strain>
        <tissue evidence="1">Muscle</tissue>
    </source>
</reference>
<dbReference type="GO" id="GO:0004190">
    <property type="term" value="F:aspartic-type endopeptidase activity"/>
    <property type="evidence" value="ECO:0007669"/>
    <property type="project" value="InterPro"/>
</dbReference>
<keyword evidence="2" id="KW-1185">Reference proteome</keyword>
<evidence type="ECO:0000313" key="1">
    <source>
        <dbReference type="EMBL" id="KAE8299875.1"/>
    </source>
</evidence>
<sequence length="301" mass="32647">MTKHLGPQAKPLAYLELLDSAYGAVEDGDELYARFMSTLQNDEGHMGVKPGKSSPTIEKNVWRRAQNKKRPSTLPRGLVGTKTTAQVTIAGKDTTCLLDTGSQVTTVPQSFYEQHLPDLTIHPLGDLLDVEGANGQLVPYLGYIELSVTFPKDFVGADMEVHTLALVIPHIRSAVHEQVLIGTNTLDALYADLQEDPNHSTFQPLPYGYRAVLRILQQRQTSSTSSSLGWAKMVGKTPEVVPAGQTVILQCMTNASSAHSDKYVIIEQPSASSLPSGLLVTASFGQLANETTLPPTCCFEK</sequence>
<evidence type="ECO:0008006" key="3">
    <source>
        <dbReference type="Google" id="ProtNLM"/>
    </source>
</evidence>
<name>A0A6G0J7X3_LARCR</name>
<evidence type="ECO:0000313" key="2">
    <source>
        <dbReference type="Proteomes" id="UP000424527"/>
    </source>
</evidence>
<proteinExistence type="predicted"/>
<dbReference type="PROSITE" id="PS00141">
    <property type="entry name" value="ASP_PROTEASE"/>
    <property type="match status" value="1"/>
</dbReference>
<dbReference type="Gene3D" id="2.40.70.10">
    <property type="entry name" value="Acid Proteases"/>
    <property type="match status" value="1"/>
</dbReference>
<comment type="caution">
    <text evidence="1">The sequence shown here is derived from an EMBL/GenBank/DDBJ whole genome shotgun (WGS) entry which is preliminary data.</text>
</comment>
<accession>A0A6G0J7X3</accession>
<dbReference type="InterPro" id="IPR021109">
    <property type="entry name" value="Peptidase_aspartic_dom_sf"/>
</dbReference>
<dbReference type="EMBL" id="REGW02000002">
    <property type="protein sequence ID" value="KAE8299875.1"/>
    <property type="molecule type" value="Genomic_DNA"/>
</dbReference>
<dbReference type="Proteomes" id="UP000424527">
    <property type="component" value="Unassembled WGS sequence"/>
</dbReference>
<protein>
    <recommendedName>
        <fullName evidence="3">Peptidase A2 domain-containing protein</fullName>
    </recommendedName>
</protein>
<dbReference type="SUPFAM" id="SSF50630">
    <property type="entry name" value="Acid proteases"/>
    <property type="match status" value="1"/>
</dbReference>
<dbReference type="InterPro" id="IPR001969">
    <property type="entry name" value="Aspartic_peptidase_AS"/>
</dbReference>